<protein>
    <submittedName>
        <fullName evidence="1">Uncharacterized protein</fullName>
    </submittedName>
</protein>
<evidence type="ECO:0000313" key="1">
    <source>
        <dbReference type="EMBL" id="GAA2435011.1"/>
    </source>
</evidence>
<accession>A0ABN3JQD7</accession>
<keyword evidence="2" id="KW-1185">Reference proteome</keyword>
<evidence type="ECO:0000313" key="2">
    <source>
        <dbReference type="Proteomes" id="UP001501231"/>
    </source>
</evidence>
<proteinExistence type="predicted"/>
<name>A0ABN3JQD7_9ACTN</name>
<comment type="caution">
    <text evidence="1">The sequence shown here is derived from an EMBL/GenBank/DDBJ whole genome shotgun (WGS) entry which is preliminary data.</text>
</comment>
<reference evidence="1 2" key="1">
    <citation type="journal article" date="2019" name="Int. J. Syst. Evol. Microbiol.">
        <title>The Global Catalogue of Microorganisms (GCM) 10K type strain sequencing project: providing services to taxonomists for standard genome sequencing and annotation.</title>
        <authorList>
            <consortium name="The Broad Institute Genomics Platform"/>
            <consortium name="The Broad Institute Genome Sequencing Center for Infectious Disease"/>
            <person name="Wu L."/>
            <person name="Ma J."/>
        </authorList>
    </citation>
    <scope>NUCLEOTIDE SEQUENCE [LARGE SCALE GENOMIC DNA]</scope>
    <source>
        <strain evidence="1 2">JCM 3325</strain>
    </source>
</reference>
<organism evidence="1 2">
    <name type="scientific">Actinomadura vinacea</name>
    <dbReference type="NCBI Taxonomy" id="115336"/>
    <lineage>
        <taxon>Bacteria</taxon>
        <taxon>Bacillati</taxon>
        <taxon>Actinomycetota</taxon>
        <taxon>Actinomycetes</taxon>
        <taxon>Streptosporangiales</taxon>
        <taxon>Thermomonosporaceae</taxon>
        <taxon>Actinomadura</taxon>
    </lineage>
</organism>
<sequence>MWDWETPAVLESFRLDALAEKPANLSCNDRISTWRESPPSSRFHRHREVAIRTTGLDGVRNDPDNLA</sequence>
<gene>
    <name evidence="1" type="ORF">GCM10010191_57000</name>
</gene>
<dbReference type="Proteomes" id="UP001501231">
    <property type="component" value="Unassembled WGS sequence"/>
</dbReference>
<dbReference type="EMBL" id="BAAARW010000020">
    <property type="protein sequence ID" value="GAA2435011.1"/>
    <property type="molecule type" value="Genomic_DNA"/>
</dbReference>